<dbReference type="OrthoDB" id="10532009at2759"/>
<sequence>MFKRDLPTGRSSPSPSASRLASLDHSESGTMKSDQMPLLQDINRQFLNAQDNNNKAFEQSRRHQRAAFLEAILNRDESEDQRYREFLQLMAEIGSAYISNRSAREAAFDSAEQKRNALFDAQEICRTESFEVDQASRDRTVQQIRDQNWDVVRRLEGQRQTLLADGRSRRQKVYDGTHDLFSAFEDLLESSEDAFVGAQAERDADVSEVAPSQSTPLNFETYAGEHCYPQFPLLELPKPTPPSYPQYYSTWQASRTISLATPSIAASPVPPSPPHVLVKDNALLPEYLPTEAPDTDSSFSERPPRKSNSSIDGLIREYVGRYESIFQEQEKHRGEIFTADMILYDSGFETANEDIKTATADRSKIFQRVNMIIHAIFADDQARSHRLFVDSIYFQDNRDVLRQHRFRKSQRRYIMWFNQDQTSILKSFELSDDAEWRHVSMLQDSVEHLLRMFTNTLQSQLERRREIFASAMLEYRRRLGLSIAPNASQARTPEVMSLACVRNSEALANSRLSDKETRVPFTNPPMAPESDFSVRTLFRPLFKPSLPTVDSRLNSSDAFKRALLQMLQEQHAAFTRAQAKRQNEFDEALQTKKEMMNIRDMEDGRRFLLVQKTYREAARAWELEFLSAFTKQETERMKQFTEAEKAREISSTN</sequence>
<keyword evidence="3" id="KW-1185">Reference proteome</keyword>
<protein>
    <submittedName>
        <fullName evidence="2">Uncharacterized protein</fullName>
    </submittedName>
</protein>
<dbReference type="AlphaFoldDB" id="A0A8K0XT86"/>
<gene>
    <name evidence="2" type="ORF">BXZ70DRAFT_924132</name>
</gene>
<dbReference type="Proteomes" id="UP000813824">
    <property type="component" value="Unassembled WGS sequence"/>
</dbReference>
<proteinExistence type="predicted"/>
<feature type="compositionally biased region" description="Polar residues" evidence="1">
    <location>
        <begin position="295"/>
        <end position="310"/>
    </location>
</feature>
<reference evidence="2" key="1">
    <citation type="journal article" date="2021" name="New Phytol.">
        <title>Evolutionary innovations through gain and loss of genes in the ectomycorrhizal Boletales.</title>
        <authorList>
            <person name="Wu G."/>
            <person name="Miyauchi S."/>
            <person name="Morin E."/>
            <person name="Kuo A."/>
            <person name="Drula E."/>
            <person name="Varga T."/>
            <person name="Kohler A."/>
            <person name="Feng B."/>
            <person name="Cao Y."/>
            <person name="Lipzen A."/>
            <person name="Daum C."/>
            <person name="Hundley H."/>
            <person name="Pangilinan J."/>
            <person name="Johnson J."/>
            <person name="Barry K."/>
            <person name="LaButti K."/>
            <person name="Ng V."/>
            <person name="Ahrendt S."/>
            <person name="Min B."/>
            <person name="Choi I.G."/>
            <person name="Park H."/>
            <person name="Plett J.M."/>
            <person name="Magnuson J."/>
            <person name="Spatafora J.W."/>
            <person name="Nagy L.G."/>
            <person name="Henrissat B."/>
            <person name="Grigoriev I.V."/>
            <person name="Yang Z.L."/>
            <person name="Xu J."/>
            <person name="Martin F.M."/>
        </authorList>
    </citation>
    <scope>NUCLEOTIDE SEQUENCE</scope>
    <source>
        <strain evidence="2">KKN 215</strain>
    </source>
</reference>
<name>A0A8K0XT86_9AGAR</name>
<evidence type="ECO:0000313" key="3">
    <source>
        <dbReference type="Proteomes" id="UP000813824"/>
    </source>
</evidence>
<evidence type="ECO:0000313" key="2">
    <source>
        <dbReference type="EMBL" id="KAH8104044.1"/>
    </source>
</evidence>
<feature type="region of interest" description="Disordered" evidence="1">
    <location>
        <begin position="1"/>
        <end position="32"/>
    </location>
</feature>
<dbReference type="EMBL" id="JAEVFJ010000006">
    <property type="protein sequence ID" value="KAH8104044.1"/>
    <property type="molecule type" value="Genomic_DNA"/>
</dbReference>
<feature type="region of interest" description="Disordered" evidence="1">
    <location>
        <begin position="289"/>
        <end position="310"/>
    </location>
</feature>
<evidence type="ECO:0000256" key="1">
    <source>
        <dbReference type="SAM" id="MobiDB-lite"/>
    </source>
</evidence>
<accession>A0A8K0XT86</accession>
<feature type="compositionally biased region" description="Low complexity" evidence="1">
    <location>
        <begin position="10"/>
        <end position="21"/>
    </location>
</feature>
<comment type="caution">
    <text evidence="2">The sequence shown here is derived from an EMBL/GenBank/DDBJ whole genome shotgun (WGS) entry which is preliminary data.</text>
</comment>
<organism evidence="2 3">
    <name type="scientific">Cristinia sonorae</name>
    <dbReference type="NCBI Taxonomy" id="1940300"/>
    <lineage>
        <taxon>Eukaryota</taxon>
        <taxon>Fungi</taxon>
        <taxon>Dikarya</taxon>
        <taxon>Basidiomycota</taxon>
        <taxon>Agaricomycotina</taxon>
        <taxon>Agaricomycetes</taxon>
        <taxon>Agaricomycetidae</taxon>
        <taxon>Agaricales</taxon>
        <taxon>Pleurotineae</taxon>
        <taxon>Stephanosporaceae</taxon>
        <taxon>Cristinia</taxon>
    </lineage>
</organism>